<keyword evidence="5" id="KW-0418">Kinase</keyword>
<dbReference type="Gene3D" id="1.10.510.10">
    <property type="entry name" value="Transferase(Phosphotransferase) domain 1"/>
    <property type="match status" value="1"/>
</dbReference>
<comment type="similarity">
    <text evidence="10">Belongs to the protein kinase superfamily.</text>
</comment>
<dbReference type="InterPro" id="IPR017441">
    <property type="entry name" value="Protein_kinase_ATP_BS"/>
</dbReference>
<dbReference type="InterPro" id="IPR000719">
    <property type="entry name" value="Prot_kinase_dom"/>
</dbReference>
<feature type="binding site" evidence="9">
    <location>
        <position position="136"/>
    </location>
    <ligand>
        <name>ATP</name>
        <dbReference type="ChEBI" id="CHEBI:30616"/>
    </ligand>
</feature>
<keyword evidence="2 10" id="KW-0723">Serine/threonine-protein kinase</keyword>
<dbReference type="Pfam" id="PF00069">
    <property type="entry name" value="Pkinase"/>
    <property type="match status" value="1"/>
</dbReference>
<dbReference type="PROSITE" id="PS00108">
    <property type="entry name" value="PROTEIN_KINASE_ST"/>
    <property type="match status" value="1"/>
</dbReference>
<evidence type="ECO:0000313" key="13">
    <source>
        <dbReference type="Proteomes" id="UP001497392"/>
    </source>
</evidence>
<proteinExistence type="inferred from homology"/>
<dbReference type="PANTHER" id="PTHR24363:SF0">
    <property type="entry name" value="SERINE_THREONINE KINASE LIKE DOMAIN CONTAINING 1"/>
    <property type="match status" value="1"/>
</dbReference>
<accession>A0ABP1GBR6</accession>
<sequence length="303" mass="33204">MYLWRWWKAIVPRTPQGGCGSSKLAHENVLEGQVGGILLTFQPYGALKDVIPCDEPSKLIYRAGTLGWRLEQRTGSQPEDELGVFEETELNHVWTGDYLPGDMLGGRYTVVSVLGRGSTGVTYRAEGPDGTSVAVKALSLRRMTNWKQLELFEREAKTLKSLDHPGIPKYIDYLSEDTKRDRGFFLVQEATRIAQEMLRILGYLSRCRPAVTHRDVKAENIVLEGGQAGGRVYLVDFGGVQAAAAAGDGNQSGSTIIGTYGYMAPEQFCRQATPASDLYGLGGTLLFILSGAGLSQSETHRHT</sequence>
<dbReference type="InterPro" id="IPR008271">
    <property type="entry name" value="Ser/Thr_kinase_AS"/>
</dbReference>
<dbReference type="InterPro" id="IPR011009">
    <property type="entry name" value="Kinase-like_dom_sf"/>
</dbReference>
<evidence type="ECO:0000256" key="6">
    <source>
        <dbReference type="ARBA" id="ARBA00022840"/>
    </source>
</evidence>
<gene>
    <name evidence="12" type="primary">g13005</name>
    <name evidence="12" type="ORF">VP750_LOCUS11547</name>
</gene>
<dbReference type="CDD" id="cd14014">
    <property type="entry name" value="STKc_PknB_like"/>
    <property type="match status" value="1"/>
</dbReference>
<evidence type="ECO:0000256" key="10">
    <source>
        <dbReference type="RuleBase" id="RU000304"/>
    </source>
</evidence>
<dbReference type="Proteomes" id="UP001497392">
    <property type="component" value="Unassembled WGS sequence"/>
</dbReference>
<dbReference type="Gene3D" id="3.30.200.20">
    <property type="entry name" value="Phosphorylase Kinase, domain 1"/>
    <property type="match status" value="1"/>
</dbReference>
<comment type="catalytic activity">
    <reaction evidence="7">
        <text>L-threonyl-[protein] + ATP = O-phospho-L-threonyl-[protein] + ADP + H(+)</text>
        <dbReference type="Rhea" id="RHEA:46608"/>
        <dbReference type="Rhea" id="RHEA-COMP:11060"/>
        <dbReference type="Rhea" id="RHEA-COMP:11605"/>
        <dbReference type="ChEBI" id="CHEBI:15378"/>
        <dbReference type="ChEBI" id="CHEBI:30013"/>
        <dbReference type="ChEBI" id="CHEBI:30616"/>
        <dbReference type="ChEBI" id="CHEBI:61977"/>
        <dbReference type="ChEBI" id="CHEBI:456216"/>
        <dbReference type="EC" id="2.7.11.1"/>
    </reaction>
</comment>
<evidence type="ECO:0000256" key="3">
    <source>
        <dbReference type="ARBA" id="ARBA00022679"/>
    </source>
</evidence>
<dbReference type="EMBL" id="CAXHTA020000021">
    <property type="protein sequence ID" value="CAL5229641.1"/>
    <property type="molecule type" value="Genomic_DNA"/>
</dbReference>
<dbReference type="PROSITE" id="PS00107">
    <property type="entry name" value="PROTEIN_KINASE_ATP"/>
    <property type="match status" value="1"/>
</dbReference>
<keyword evidence="3" id="KW-0808">Transferase</keyword>
<dbReference type="PANTHER" id="PTHR24363">
    <property type="entry name" value="SERINE/THREONINE PROTEIN KINASE"/>
    <property type="match status" value="1"/>
</dbReference>
<comment type="caution">
    <text evidence="12">The sequence shown here is derived from an EMBL/GenBank/DDBJ whole genome shotgun (WGS) entry which is preliminary data.</text>
</comment>
<dbReference type="SUPFAM" id="SSF56112">
    <property type="entry name" value="Protein kinase-like (PK-like)"/>
    <property type="match status" value="1"/>
</dbReference>
<feature type="domain" description="Protein kinase" evidence="11">
    <location>
        <begin position="108"/>
        <end position="303"/>
    </location>
</feature>
<evidence type="ECO:0000256" key="7">
    <source>
        <dbReference type="ARBA" id="ARBA00047899"/>
    </source>
</evidence>
<comment type="catalytic activity">
    <reaction evidence="8">
        <text>L-seryl-[protein] + ATP = O-phospho-L-seryl-[protein] + ADP + H(+)</text>
        <dbReference type="Rhea" id="RHEA:17989"/>
        <dbReference type="Rhea" id="RHEA-COMP:9863"/>
        <dbReference type="Rhea" id="RHEA-COMP:11604"/>
        <dbReference type="ChEBI" id="CHEBI:15378"/>
        <dbReference type="ChEBI" id="CHEBI:29999"/>
        <dbReference type="ChEBI" id="CHEBI:30616"/>
        <dbReference type="ChEBI" id="CHEBI:83421"/>
        <dbReference type="ChEBI" id="CHEBI:456216"/>
        <dbReference type="EC" id="2.7.11.1"/>
    </reaction>
</comment>
<evidence type="ECO:0000256" key="4">
    <source>
        <dbReference type="ARBA" id="ARBA00022741"/>
    </source>
</evidence>
<keyword evidence="13" id="KW-1185">Reference proteome</keyword>
<evidence type="ECO:0000256" key="8">
    <source>
        <dbReference type="ARBA" id="ARBA00048679"/>
    </source>
</evidence>
<organism evidence="12 13">
    <name type="scientific">Coccomyxa viridis</name>
    <dbReference type="NCBI Taxonomy" id="1274662"/>
    <lineage>
        <taxon>Eukaryota</taxon>
        <taxon>Viridiplantae</taxon>
        <taxon>Chlorophyta</taxon>
        <taxon>core chlorophytes</taxon>
        <taxon>Trebouxiophyceae</taxon>
        <taxon>Trebouxiophyceae incertae sedis</taxon>
        <taxon>Coccomyxaceae</taxon>
        <taxon>Coccomyxa</taxon>
    </lineage>
</organism>
<evidence type="ECO:0000256" key="1">
    <source>
        <dbReference type="ARBA" id="ARBA00012513"/>
    </source>
</evidence>
<evidence type="ECO:0000313" key="12">
    <source>
        <dbReference type="EMBL" id="CAL5229641.1"/>
    </source>
</evidence>
<evidence type="ECO:0000256" key="2">
    <source>
        <dbReference type="ARBA" id="ARBA00022527"/>
    </source>
</evidence>
<evidence type="ECO:0000256" key="5">
    <source>
        <dbReference type="ARBA" id="ARBA00022777"/>
    </source>
</evidence>
<evidence type="ECO:0000259" key="11">
    <source>
        <dbReference type="PROSITE" id="PS50011"/>
    </source>
</evidence>
<dbReference type="SMART" id="SM00220">
    <property type="entry name" value="S_TKc"/>
    <property type="match status" value="1"/>
</dbReference>
<dbReference type="EC" id="2.7.11.1" evidence="1"/>
<keyword evidence="4 9" id="KW-0547">Nucleotide-binding</keyword>
<keyword evidence="6 9" id="KW-0067">ATP-binding</keyword>
<dbReference type="PROSITE" id="PS50011">
    <property type="entry name" value="PROTEIN_KINASE_DOM"/>
    <property type="match status" value="1"/>
</dbReference>
<reference evidence="12 13" key="1">
    <citation type="submission" date="2024-06" db="EMBL/GenBank/DDBJ databases">
        <authorList>
            <person name="Kraege A."/>
            <person name="Thomma B."/>
        </authorList>
    </citation>
    <scope>NUCLEOTIDE SEQUENCE [LARGE SCALE GENOMIC DNA]</scope>
</reference>
<protein>
    <recommendedName>
        <fullName evidence="1">non-specific serine/threonine protein kinase</fullName>
        <ecNumber evidence="1">2.7.11.1</ecNumber>
    </recommendedName>
</protein>
<evidence type="ECO:0000256" key="9">
    <source>
        <dbReference type="PROSITE-ProRule" id="PRU10141"/>
    </source>
</evidence>
<name>A0ABP1GBR6_9CHLO</name>